<evidence type="ECO:0000313" key="2">
    <source>
        <dbReference type="EMBL" id="KRN65467.1"/>
    </source>
</evidence>
<evidence type="ECO:0000256" key="1">
    <source>
        <dbReference type="SAM" id="Phobius"/>
    </source>
</evidence>
<organism evidence="2 3">
    <name type="scientific">Pediococcus cellicola</name>
    <dbReference type="NCBI Taxonomy" id="319652"/>
    <lineage>
        <taxon>Bacteria</taxon>
        <taxon>Bacillati</taxon>
        <taxon>Bacillota</taxon>
        <taxon>Bacilli</taxon>
        <taxon>Lactobacillales</taxon>
        <taxon>Lactobacillaceae</taxon>
        <taxon>Pediococcus</taxon>
    </lineage>
</organism>
<dbReference type="AlphaFoldDB" id="A0A0R2IKT7"/>
<feature type="transmembrane region" description="Helical" evidence="1">
    <location>
        <begin position="79"/>
        <end position="97"/>
    </location>
</feature>
<evidence type="ECO:0008006" key="4">
    <source>
        <dbReference type="Google" id="ProtNLM"/>
    </source>
</evidence>
<dbReference type="PANTHER" id="PTHR38446">
    <property type="entry name" value="BLL0914 PROTEIN"/>
    <property type="match status" value="1"/>
</dbReference>
<dbReference type="EMBL" id="JQBR01000009">
    <property type="protein sequence ID" value="KRN65467.1"/>
    <property type="molecule type" value="Genomic_DNA"/>
</dbReference>
<dbReference type="Pfam" id="PF06993">
    <property type="entry name" value="DUF1304"/>
    <property type="match status" value="1"/>
</dbReference>
<dbReference type="Proteomes" id="UP000051568">
    <property type="component" value="Unassembled WGS sequence"/>
</dbReference>
<evidence type="ECO:0000313" key="3">
    <source>
        <dbReference type="Proteomes" id="UP000051568"/>
    </source>
</evidence>
<reference evidence="2 3" key="1">
    <citation type="journal article" date="2015" name="Genome Announc.">
        <title>Expanding the biotechnology potential of lactobacilli through comparative genomics of 213 strains and associated genera.</title>
        <authorList>
            <person name="Sun Z."/>
            <person name="Harris H.M."/>
            <person name="McCann A."/>
            <person name="Guo C."/>
            <person name="Argimon S."/>
            <person name="Zhang W."/>
            <person name="Yang X."/>
            <person name="Jeffery I.B."/>
            <person name="Cooney J.C."/>
            <person name="Kagawa T.F."/>
            <person name="Liu W."/>
            <person name="Song Y."/>
            <person name="Salvetti E."/>
            <person name="Wrobel A."/>
            <person name="Rasinkangas P."/>
            <person name="Parkhill J."/>
            <person name="Rea M.C."/>
            <person name="O'Sullivan O."/>
            <person name="Ritari J."/>
            <person name="Douillard F.P."/>
            <person name="Paul Ross R."/>
            <person name="Yang R."/>
            <person name="Briner A.E."/>
            <person name="Felis G.E."/>
            <person name="de Vos W.M."/>
            <person name="Barrangou R."/>
            <person name="Klaenhammer T.R."/>
            <person name="Caufield P.W."/>
            <person name="Cui Y."/>
            <person name="Zhang H."/>
            <person name="O'Toole P.W."/>
        </authorList>
    </citation>
    <scope>NUCLEOTIDE SEQUENCE [LARGE SCALE GENOMIC DNA]</scope>
    <source>
        <strain evidence="2 3">DSM 17757</strain>
    </source>
</reference>
<sequence>MTTLTLFLVALIALEHLGIMLIEMFAGPKTQARTFDMPLNFVSQTHTRTALANQGIYNGALALLIIFSLFIFNGAMLMAVIRLFMIFIMIVGAYGGLTVTRKIFIAQLLPATIILILSFL</sequence>
<dbReference type="PATRIC" id="fig|319652.3.peg.2008"/>
<dbReference type="InterPro" id="IPR009732">
    <property type="entry name" value="DUF1304"/>
</dbReference>
<protein>
    <recommendedName>
        <fullName evidence="4">Integral membrane protein</fullName>
    </recommendedName>
</protein>
<dbReference type="RefSeq" id="WP_057752139.1">
    <property type="nucleotide sequence ID" value="NZ_BJVH01000006.1"/>
</dbReference>
<keyword evidence="3" id="KW-1185">Reference proteome</keyword>
<keyword evidence="1" id="KW-0472">Membrane</keyword>
<name>A0A0R2IKT7_9LACO</name>
<keyword evidence="1" id="KW-0812">Transmembrane</keyword>
<keyword evidence="1" id="KW-1133">Transmembrane helix</keyword>
<dbReference type="OrthoDB" id="9803832at2"/>
<gene>
    <name evidence="2" type="ORF">IV80_GL001973</name>
</gene>
<comment type="caution">
    <text evidence="2">The sequence shown here is derived from an EMBL/GenBank/DDBJ whole genome shotgun (WGS) entry which is preliminary data.</text>
</comment>
<dbReference type="PANTHER" id="PTHR38446:SF1">
    <property type="entry name" value="BLL0914 PROTEIN"/>
    <property type="match status" value="1"/>
</dbReference>
<dbReference type="STRING" id="319652.IV80_GL001973"/>
<feature type="transmembrane region" description="Helical" evidence="1">
    <location>
        <begin position="56"/>
        <end position="72"/>
    </location>
</feature>
<feature type="transmembrane region" description="Helical" evidence="1">
    <location>
        <begin position="103"/>
        <end position="119"/>
    </location>
</feature>
<accession>A0A0R2IKT7</accession>
<proteinExistence type="predicted"/>